<evidence type="ECO:0000313" key="2">
    <source>
        <dbReference type="Proteomes" id="UP000078348"/>
    </source>
</evidence>
<sequence>MQQSEAIDLANLPAIYSKRKTRKCSSCKCLKPMDQFLPIMINKKTVIPKTCQYCRSRRNSYYWNFESKKTKLDAKASSGSKDYAPMPSGFVEKPATYCAPIPAAAPAATDLKPTGLMFEGMSLPASGVSTKRSFTDASMGNPETEAMEVPPAIDMEMTAKADELNSMNDYEAVTKKTLNAVEDVLPEQYNVDDIILELQRQTVSSMMDELVNISDILAASQLDMYNSTENDLPSLEPDLAQFSNYV</sequence>
<proteinExistence type="predicted"/>
<reference evidence="1 2" key="1">
    <citation type="submission" date="2016-05" db="EMBL/GenBank/DDBJ databases">
        <title>Nuclear genome of Blastocystis sp. subtype 1 NandII.</title>
        <authorList>
            <person name="Gentekaki E."/>
            <person name="Curtis B."/>
            <person name="Stairs C."/>
            <person name="Eme L."/>
            <person name="Herman E."/>
            <person name="Klimes V."/>
            <person name="Arias M.C."/>
            <person name="Elias M."/>
            <person name="Hilliou F."/>
            <person name="Klute M."/>
            <person name="Malik S.-B."/>
            <person name="Pightling A."/>
            <person name="Rachubinski R."/>
            <person name="Salas D."/>
            <person name="Schlacht A."/>
            <person name="Suga H."/>
            <person name="Archibald J."/>
            <person name="Ball S.G."/>
            <person name="Clark G."/>
            <person name="Dacks J."/>
            <person name="Van Der Giezen M."/>
            <person name="Tsaousis A."/>
            <person name="Roger A."/>
        </authorList>
    </citation>
    <scope>NUCLEOTIDE SEQUENCE [LARGE SCALE GENOMIC DNA]</scope>
    <source>
        <strain evidence="2">ATCC 50177 / NandII</strain>
    </source>
</reference>
<dbReference type="OrthoDB" id="227334at2759"/>
<evidence type="ECO:0000313" key="1">
    <source>
        <dbReference type="EMBL" id="OAO15994.1"/>
    </source>
</evidence>
<dbReference type="EMBL" id="LXWW01000106">
    <property type="protein sequence ID" value="OAO15994.1"/>
    <property type="molecule type" value="Genomic_DNA"/>
</dbReference>
<organism evidence="1 2">
    <name type="scientific">Blastocystis sp. subtype 1 (strain ATCC 50177 / NandII)</name>
    <dbReference type="NCBI Taxonomy" id="478820"/>
    <lineage>
        <taxon>Eukaryota</taxon>
        <taxon>Sar</taxon>
        <taxon>Stramenopiles</taxon>
        <taxon>Bigyra</taxon>
        <taxon>Opalozoa</taxon>
        <taxon>Opalinata</taxon>
        <taxon>Blastocystidae</taxon>
        <taxon>Blastocystis</taxon>
    </lineage>
</organism>
<keyword evidence="2" id="KW-1185">Reference proteome</keyword>
<accession>A0A196SJ77</accession>
<dbReference type="AlphaFoldDB" id="A0A196SJ77"/>
<dbReference type="Proteomes" id="UP000078348">
    <property type="component" value="Unassembled WGS sequence"/>
</dbReference>
<protein>
    <submittedName>
        <fullName evidence="1">Uncharacterized protein</fullName>
    </submittedName>
</protein>
<comment type="caution">
    <text evidence="1">The sequence shown here is derived from an EMBL/GenBank/DDBJ whole genome shotgun (WGS) entry which is preliminary data.</text>
</comment>
<gene>
    <name evidence="1" type="ORF">AV274_2310</name>
</gene>
<name>A0A196SJ77_BLAHN</name>